<evidence type="ECO:0000256" key="1">
    <source>
        <dbReference type="SAM" id="MobiDB-lite"/>
    </source>
</evidence>
<comment type="caution">
    <text evidence="2">The sequence shown here is derived from an EMBL/GenBank/DDBJ whole genome shotgun (WGS) entry which is preliminary data.</text>
</comment>
<dbReference type="EMBL" id="JAAIUW010000011">
    <property type="protein sequence ID" value="KAF7810463.1"/>
    <property type="molecule type" value="Genomic_DNA"/>
</dbReference>
<proteinExistence type="predicted"/>
<gene>
    <name evidence="2" type="ORF">G2W53_037206</name>
</gene>
<dbReference type="AlphaFoldDB" id="A0A834SVU5"/>
<accession>A0A834SVU5</accession>
<name>A0A834SVU5_9FABA</name>
<dbReference type="Proteomes" id="UP000634136">
    <property type="component" value="Unassembled WGS sequence"/>
</dbReference>
<protein>
    <submittedName>
        <fullName evidence="2">Uncharacterized protein</fullName>
    </submittedName>
</protein>
<organism evidence="2 3">
    <name type="scientific">Senna tora</name>
    <dbReference type="NCBI Taxonomy" id="362788"/>
    <lineage>
        <taxon>Eukaryota</taxon>
        <taxon>Viridiplantae</taxon>
        <taxon>Streptophyta</taxon>
        <taxon>Embryophyta</taxon>
        <taxon>Tracheophyta</taxon>
        <taxon>Spermatophyta</taxon>
        <taxon>Magnoliopsida</taxon>
        <taxon>eudicotyledons</taxon>
        <taxon>Gunneridae</taxon>
        <taxon>Pentapetalae</taxon>
        <taxon>rosids</taxon>
        <taxon>fabids</taxon>
        <taxon>Fabales</taxon>
        <taxon>Fabaceae</taxon>
        <taxon>Caesalpinioideae</taxon>
        <taxon>Cassia clade</taxon>
        <taxon>Senna</taxon>
    </lineage>
</organism>
<feature type="compositionally biased region" description="Polar residues" evidence="1">
    <location>
        <begin position="120"/>
        <end position="134"/>
    </location>
</feature>
<sequence length="159" mass="17408">MEAFPFPPSVLILGFVLSTKMSRAFSFDFEDLPSSSPSRDRASRDRNRGKDREGRSLKVKEARSKRSGGGRNSRHSSPRDPLPLKDQWRVLKATSRMVSPEVVREPPPIVPSAKPPLGVVTSSAHTGASTISTSIPLPRSTEVVKFYSSGDTMEVGRSL</sequence>
<feature type="compositionally biased region" description="Basic and acidic residues" evidence="1">
    <location>
        <begin position="38"/>
        <end position="64"/>
    </location>
</feature>
<feature type="compositionally biased region" description="Basic residues" evidence="1">
    <location>
        <begin position="65"/>
        <end position="76"/>
    </location>
</feature>
<reference evidence="2" key="1">
    <citation type="submission" date="2020-09" db="EMBL/GenBank/DDBJ databases">
        <title>Genome-Enabled Discovery of Anthraquinone Biosynthesis in Senna tora.</title>
        <authorList>
            <person name="Kang S.-H."/>
            <person name="Pandey R.P."/>
            <person name="Lee C.-M."/>
            <person name="Sim J.-S."/>
            <person name="Jeong J.-T."/>
            <person name="Choi B.-S."/>
            <person name="Jung M."/>
            <person name="Ginzburg D."/>
            <person name="Zhao K."/>
            <person name="Won S.Y."/>
            <person name="Oh T.-J."/>
            <person name="Yu Y."/>
            <person name="Kim N.-H."/>
            <person name="Lee O.R."/>
            <person name="Lee T.-H."/>
            <person name="Bashyal P."/>
            <person name="Kim T.-S."/>
            <person name="Lee W.-H."/>
            <person name="Kawkins C."/>
            <person name="Kim C.-K."/>
            <person name="Kim J.S."/>
            <person name="Ahn B.O."/>
            <person name="Rhee S.Y."/>
            <person name="Sohng J.K."/>
        </authorList>
    </citation>
    <scope>NUCLEOTIDE SEQUENCE</scope>
    <source>
        <tissue evidence="2">Leaf</tissue>
    </source>
</reference>
<keyword evidence="3" id="KW-1185">Reference proteome</keyword>
<feature type="region of interest" description="Disordered" evidence="1">
    <location>
        <begin position="28"/>
        <end position="134"/>
    </location>
</feature>
<evidence type="ECO:0000313" key="2">
    <source>
        <dbReference type="EMBL" id="KAF7810463.1"/>
    </source>
</evidence>
<feature type="compositionally biased region" description="Pro residues" evidence="1">
    <location>
        <begin position="105"/>
        <end position="114"/>
    </location>
</feature>
<evidence type="ECO:0000313" key="3">
    <source>
        <dbReference type="Proteomes" id="UP000634136"/>
    </source>
</evidence>